<evidence type="ECO:0000256" key="1">
    <source>
        <dbReference type="ARBA" id="ARBA00023125"/>
    </source>
</evidence>
<dbReference type="Gene3D" id="1.10.10.10">
    <property type="entry name" value="Winged helix-like DNA-binding domain superfamily/Winged helix DNA-binding domain"/>
    <property type="match status" value="1"/>
</dbReference>
<organism evidence="4 5">
    <name type="scientific">Candidatus Bacteroides avicola</name>
    <dbReference type="NCBI Taxonomy" id="2838468"/>
    <lineage>
        <taxon>Bacteria</taxon>
        <taxon>Pseudomonadati</taxon>
        <taxon>Bacteroidota</taxon>
        <taxon>Bacteroidia</taxon>
        <taxon>Bacteroidales</taxon>
        <taxon>Bacteroidaceae</taxon>
        <taxon>Bacteroides</taxon>
    </lineage>
</organism>
<evidence type="ECO:0000259" key="3">
    <source>
        <dbReference type="PROSITE" id="PS51755"/>
    </source>
</evidence>
<dbReference type="PROSITE" id="PS51755">
    <property type="entry name" value="OMPR_PHOB"/>
    <property type="match status" value="1"/>
</dbReference>
<protein>
    <submittedName>
        <fullName evidence="4">Helix-turn-helix domain-containing protein</fullName>
    </submittedName>
</protein>
<dbReference type="Pfam" id="PF00486">
    <property type="entry name" value="Trans_reg_C"/>
    <property type="match status" value="1"/>
</dbReference>
<sequence>MNPHKSLLIPLLLIILASGFGYRSYTKTEHLITADLNQAVRRIVLQERELTQHPDTVLAYKRLNLTMGTPVTVSSATPAFVQALTLEALRKRAVLSICLSEDSCPPVPAGCLASDTVLWMAPGADGAVLTFRGYARCTPWFILTQSDQTTAVCLLAASLLCLGYILRLRKRPAGLTAETPEDDKLITFGNLSLSQRDDCFYDEQHERLHLTPMQYALMEMFYLTEDHRLTKPHICRSLWPGKDNADETLYTLIRRLKPIVETHSNLRIASDRGRAYILELNE</sequence>
<evidence type="ECO:0000256" key="2">
    <source>
        <dbReference type="PROSITE-ProRule" id="PRU01091"/>
    </source>
</evidence>
<accession>A0A9D2KV13</accession>
<feature type="domain" description="OmpR/PhoB-type" evidence="3">
    <location>
        <begin position="183"/>
        <end position="280"/>
    </location>
</feature>
<dbReference type="SUPFAM" id="SSF46894">
    <property type="entry name" value="C-terminal effector domain of the bipartite response regulators"/>
    <property type="match status" value="1"/>
</dbReference>
<reference evidence="4" key="1">
    <citation type="journal article" date="2021" name="PeerJ">
        <title>Extensive microbial diversity within the chicken gut microbiome revealed by metagenomics and culture.</title>
        <authorList>
            <person name="Gilroy R."/>
            <person name="Ravi A."/>
            <person name="Getino M."/>
            <person name="Pursley I."/>
            <person name="Horton D.L."/>
            <person name="Alikhan N.F."/>
            <person name="Baker D."/>
            <person name="Gharbi K."/>
            <person name="Hall N."/>
            <person name="Watson M."/>
            <person name="Adriaenssens E.M."/>
            <person name="Foster-Nyarko E."/>
            <person name="Jarju S."/>
            <person name="Secka A."/>
            <person name="Antonio M."/>
            <person name="Oren A."/>
            <person name="Chaudhuri R.R."/>
            <person name="La Ragione R."/>
            <person name="Hildebrand F."/>
            <person name="Pallen M.J."/>
        </authorList>
    </citation>
    <scope>NUCLEOTIDE SEQUENCE</scope>
    <source>
        <strain evidence="4">ChiHjej12B11-9795</strain>
    </source>
</reference>
<dbReference type="SMART" id="SM00862">
    <property type="entry name" value="Trans_reg_C"/>
    <property type="match status" value="1"/>
</dbReference>
<dbReference type="EMBL" id="DWZI01000002">
    <property type="protein sequence ID" value="HJA84709.1"/>
    <property type="molecule type" value="Genomic_DNA"/>
</dbReference>
<dbReference type="GO" id="GO:0000160">
    <property type="term" value="P:phosphorelay signal transduction system"/>
    <property type="evidence" value="ECO:0007669"/>
    <property type="project" value="InterPro"/>
</dbReference>
<evidence type="ECO:0000313" key="4">
    <source>
        <dbReference type="EMBL" id="HJA84709.1"/>
    </source>
</evidence>
<dbReference type="GO" id="GO:0003677">
    <property type="term" value="F:DNA binding"/>
    <property type="evidence" value="ECO:0007669"/>
    <property type="project" value="UniProtKB-UniRule"/>
</dbReference>
<dbReference type="AlphaFoldDB" id="A0A9D2KV13"/>
<feature type="DNA-binding region" description="OmpR/PhoB-type" evidence="2">
    <location>
        <begin position="183"/>
        <end position="280"/>
    </location>
</feature>
<dbReference type="InterPro" id="IPR001867">
    <property type="entry name" value="OmpR/PhoB-type_DNA-bd"/>
</dbReference>
<dbReference type="GO" id="GO:0006355">
    <property type="term" value="P:regulation of DNA-templated transcription"/>
    <property type="evidence" value="ECO:0007669"/>
    <property type="project" value="InterPro"/>
</dbReference>
<dbReference type="InterPro" id="IPR016032">
    <property type="entry name" value="Sig_transdc_resp-reg_C-effctor"/>
</dbReference>
<name>A0A9D2KV13_9BACE</name>
<gene>
    <name evidence="4" type="ORF">H9950_00655</name>
</gene>
<proteinExistence type="predicted"/>
<dbReference type="InterPro" id="IPR036388">
    <property type="entry name" value="WH-like_DNA-bd_sf"/>
</dbReference>
<comment type="caution">
    <text evidence="4">The sequence shown here is derived from an EMBL/GenBank/DDBJ whole genome shotgun (WGS) entry which is preliminary data.</text>
</comment>
<evidence type="ECO:0000313" key="5">
    <source>
        <dbReference type="Proteomes" id="UP000823862"/>
    </source>
</evidence>
<dbReference type="Proteomes" id="UP000823862">
    <property type="component" value="Unassembled WGS sequence"/>
</dbReference>
<reference evidence="4" key="2">
    <citation type="submission" date="2021-04" db="EMBL/GenBank/DDBJ databases">
        <authorList>
            <person name="Gilroy R."/>
        </authorList>
    </citation>
    <scope>NUCLEOTIDE SEQUENCE</scope>
    <source>
        <strain evidence="4">ChiHjej12B11-9795</strain>
    </source>
</reference>
<keyword evidence="1 2" id="KW-0238">DNA-binding</keyword>